<evidence type="ECO:0000313" key="3">
    <source>
        <dbReference type="Proteomes" id="UP001162131"/>
    </source>
</evidence>
<dbReference type="PANTHER" id="PTHR47052">
    <property type="entry name" value="CONSERVED SERINE PROLINE-RICH PROTEIN (AFU_ORTHOLOGUE AFUA_2G01790)"/>
    <property type="match status" value="1"/>
</dbReference>
<reference evidence="2" key="1">
    <citation type="submission" date="2021-09" db="EMBL/GenBank/DDBJ databases">
        <authorList>
            <consortium name="AG Swart"/>
            <person name="Singh M."/>
            <person name="Singh A."/>
            <person name="Seah K."/>
            <person name="Emmerich C."/>
        </authorList>
    </citation>
    <scope>NUCLEOTIDE SEQUENCE</scope>
    <source>
        <strain evidence="2">ATCC30299</strain>
    </source>
</reference>
<dbReference type="InterPro" id="IPR000008">
    <property type="entry name" value="C2_dom"/>
</dbReference>
<comment type="caution">
    <text evidence="2">The sequence shown here is derived from an EMBL/GenBank/DDBJ whole genome shotgun (WGS) entry which is preliminary data.</text>
</comment>
<dbReference type="PANTHER" id="PTHR47052:SF3">
    <property type="entry name" value="INGRESSION PROTEIN 1"/>
    <property type="match status" value="1"/>
</dbReference>
<name>A0AAU9INW9_9CILI</name>
<evidence type="ECO:0000313" key="2">
    <source>
        <dbReference type="EMBL" id="CAG9315456.1"/>
    </source>
</evidence>
<dbReference type="AlphaFoldDB" id="A0AAU9INW9"/>
<sequence length="148" mass="16505">MAQQLRRGNLIVRPISAKLIKDKATGTMDPYVLIRVGPQEQKTNYCKNGGKVPNWNEQLNFSVSGEDQIHILVYDKRTLAKDKELGAATLPLMNVISMKQFEDWVDLIHKGSVAGQIRLQIVFNEEFLGAGQGVGQQGMGQHLPQQGY</sequence>
<evidence type="ECO:0000259" key="1">
    <source>
        <dbReference type="PROSITE" id="PS50004"/>
    </source>
</evidence>
<dbReference type="PROSITE" id="PS50004">
    <property type="entry name" value="C2"/>
    <property type="match status" value="1"/>
</dbReference>
<dbReference type="Pfam" id="PF00168">
    <property type="entry name" value="C2"/>
    <property type="match status" value="1"/>
</dbReference>
<protein>
    <recommendedName>
        <fullName evidence="1">C2 domain-containing protein</fullName>
    </recommendedName>
</protein>
<dbReference type="Gene3D" id="2.60.40.150">
    <property type="entry name" value="C2 domain"/>
    <property type="match status" value="1"/>
</dbReference>
<accession>A0AAU9INW9</accession>
<dbReference type="SMART" id="SM00239">
    <property type="entry name" value="C2"/>
    <property type="match status" value="1"/>
</dbReference>
<dbReference type="Proteomes" id="UP001162131">
    <property type="component" value="Unassembled WGS sequence"/>
</dbReference>
<keyword evidence="3" id="KW-1185">Reference proteome</keyword>
<dbReference type="InterPro" id="IPR035892">
    <property type="entry name" value="C2_domain_sf"/>
</dbReference>
<proteinExistence type="predicted"/>
<dbReference type="InterPro" id="IPR052981">
    <property type="entry name" value="Ingression_C2_domain"/>
</dbReference>
<dbReference type="EMBL" id="CAJZBQ010000013">
    <property type="protein sequence ID" value="CAG9315456.1"/>
    <property type="molecule type" value="Genomic_DNA"/>
</dbReference>
<organism evidence="2 3">
    <name type="scientific">Blepharisma stoltei</name>
    <dbReference type="NCBI Taxonomy" id="1481888"/>
    <lineage>
        <taxon>Eukaryota</taxon>
        <taxon>Sar</taxon>
        <taxon>Alveolata</taxon>
        <taxon>Ciliophora</taxon>
        <taxon>Postciliodesmatophora</taxon>
        <taxon>Heterotrichea</taxon>
        <taxon>Heterotrichida</taxon>
        <taxon>Blepharismidae</taxon>
        <taxon>Blepharisma</taxon>
    </lineage>
</organism>
<feature type="domain" description="C2" evidence="1">
    <location>
        <begin position="1"/>
        <end position="105"/>
    </location>
</feature>
<gene>
    <name evidence="2" type="ORF">BSTOLATCC_MIC13226</name>
</gene>
<dbReference type="SUPFAM" id="SSF49562">
    <property type="entry name" value="C2 domain (Calcium/lipid-binding domain, CaLB)"/>
    <property type="match status" value="1"/>
</dbReference>